<dbReference type="RefSeq" id="WP_038689797.1">
    <property type="nucleotide sequence ID" value="NZ_CP006986.1"/>
</dbReference>
<gene>
    <name evidence="1" type="ORF">IE4771_CH02845</name>
</gene>
<dbReference type="OrthoDB" id="8371079at2"/>
<name>A0A060I290_RHIET</name>
<dbReference type="AlphaFoldDB" id="A0A060I290"/>
<accession>A0A060I290</accession>
<dbReference type="Proteomes" id="UP000027180">
    <property type="component" value="Chromosome"/>
</dbReference>
<reference evidence="1 2" key="1">
    <citation type="submission" date="2013-12" db="EMBL/GenBank/DDBJ databases">
        <title>Complete genome sequence of Rhizobium etli bv. mimosae IE4771.</title>
        <authorList>
            <person name="Bustos P."/>
            <person name="Santamaria R.I."/>
            <person name="Lozano L."/>
            <person name="Ormeno-Orrillo E."/>
            <person name="Rogel M.A."/>
            <person name="Romero D."/>
            <person name="Cevallos M.A."/>
            <person name="Martinez-Romero E."/>
            <person name="Gonzalez V."/>
        </authorList>
    </citation>
    <scope>NUCLEOTIDE SEQUENCE [LARGE SCALE GENOMIC DNA]</scope>
    <source>
        <strain evidence="1 2">IE4771</strain>
    </source>
</reference>
<proteinExistence type="predicted"/>
<dbReference type="EMBL" id="CP006986">
    <property type="protein sequence ID" value="AIC27942.1"/>
    <property type="molecule type" value="Genomic_DNA"/>
</dbReference>
<sequence>MGTTFWPKDPLDGNDMTLLTSILRRWCARYGIEFTADESRLKAKELVEWFEFGVKDPAELEELIDGKYWLVSRI</sequence>
<evidence type="ECO:0000313" key="1">
    <source>
        <dbReference type="EMBL" id="AIC27942.1"/>
    </source>
</evidence>
<organism evidence="1 2">
    <name type="scientific">Rhizobium etli bv. mimosae str. IE4771</name>
    <dbReference type="NCBI Taxonomy" id="1432050"/>
    <lineage>
        <taxon>Bacteria</taxon>
        <taxon>Pseudomonadati</taxon>
        <taxon>Pseudomonadota</taxon>
        <taxon>Alphaproteobacteria</taxon>
        <taxon>Hyphomicrobiales</taxon>
        <taxon>Rhizobiaceae</taxon>
        <taxon>Rhizobium/Agrobacterium group</taxon>
        <taxon>Rhizobium</taxon>
    </lineage>
</organism>
<evidence type="ECO:0000313" key="2">
    <source>
        <dbReference type="Proteomes" id="UP000027180"/>
    </source>
</evidence>
<dbReference type="HOGENOM" id="CLU_200536_0_0_5"/>
<protein>
    <submittedName>
        <fullName evidence="1">Uncharacterized protein</fullName>
    </submittedName>
</protein>
<dbReference type="KEGG" id="rei:IE4771_CH02845"/>